<evidence type="ECO:0000313" key="1">
    <source>
        <dbReference type="EMBL" id="RXW20301.1"/>
    </source>
</evidence>
<dbReference type="EMBL" id="SDEE01000156">
    <property type="protein sequence ID" value="RXW20301.1"/>
    <property type="molecule type" value="Genomic_DNA"/>
</dbReference>
<organism evidence="1 2">
    <name type="scientific">Candolleomyces aberdarensis</name>
    <dbReference type="NCBI Taxonomy" id="2316362"/>
    <lineage>
        <taxon>Eukaryota</taxon>
        <taxon>Fungi</taxon>
        <taxon>Dikarya</taxon>
        <taxon>Basidiomycota</taxon>
        <taxon>Agaricomycotina</taxon>
        <taxon>Agaricomycetes</taxon>
        <taxon>Agaricomycetidae</taxon>
        <taxon>Agaricales</taxon>
        <taxon>Agaricineae</taxon>
        <taxon>Psathyrellaceae</taxon>
        <taxon>Candolleomyces</taxon>
    </lineage>
</organism>
<proteinExistence type="predicted"/>
<protein>
    <submittedName>
        <fullName evidence="1">Uncharacterized protein</fullName>
    </submittedName>
</protein>
<dbReference type="AlphaFoldDB" id="A0A4Q2DM15"/>
<dbReference type="Proteomes" id="UP000290288">
    <property type="component" value="Unassembled WGS sequence"/>
</dbReference>
<keyword evidence="2" id="KW-1185">Reference proteome</keyword>
<comment type="caution">
    <text evidence="1">The sequence shown here is derived from an EMBL/GenBank/DDBJ whole genome shotgun (WGS) entry which is preliminary data.</text>
</comment>
<name>A0A4Q2DM15_9AGAR</name>
<reference evidence="1 2" key="1">
    <citation type="submission" date="2019-01" db="EMBL/GenBank/DDBJ databases">
        <title>Draft genome sequence of Psathyrella aberdarensis IHI B618.</title>
        <authorList>
            <person name="Buettner E."/>
            <person name="Kellner H."/>
        </authorList>
    </citation>
    <scope>NUCLEOTIDE SEQUENCE [LARGE SCALE GENOMIC DNA]</scope>
    <source>
        <strain evidence="1 2">IHI B618</strain>
    </source>
</reference>
<gene>
    <name evidence="1" type="ORF">EST38_g5562</name>
</gene>
<evidence type="ECO:0000313" key="2">
    <source>
        <dbReference type="Proteomes" id="UP000290288"/>
    </source>
</evidence>
<dbReference type="OrthoDB" id="3262196at2759"/>
<sequence>MLKIVLTWTPHEGQATRPFEALDRLYTNILLAAKNAYEAVESHHGRDFLLLFRAHHMGVTGIHSSLGILSPAANLLSAMLCLEARAEETLISDLRSLVALETDDDGDLGLRLYHKSFSDFLEEPSRAKDLFVPEDRVYTHLASCFMQHIIECPLDFDSLPAEWEELPLPELYRESLQEAVEDLPSFLNGAPAIDDEEVIGFTQNGGWQKINNLLPLLYRPDRWFCKNFDDWIGSLQKFTNCLKARKPEAAAVISAFVEKWKNDIKQCNAERRRQRDKDPGSS</sequence>
<accession>A0A4Q2DM15</accession>